<reference evidence="2 3" key="1">
    <citation type="submission" date="2021-03" db="EMBL/GenBank/DDBJ databases">
        <title>Succinivibrio sp. nov. isolated from feces of cow.</title>
        <authorList>
            <person name="Choi J.-Y."/>
        </authorList>
    </citation>
    <scope>NUCLEOTIDE SEQUENCE [LARGE SCALE GENOMIC DNA]</scope>
    <source>
        <strain evidence="2 3">AGMB01872</strain>
    </source>
</reference>
<organism evidence="2 3">
    <name type="scientific">Succinivibrio faecicola</name>
    <dbReference type="NCBI Taxonomy" id="2820300"/>
    <lineage>
        <taxon>Bacteria</taxon>
        <taxon>Pseudomonadati</taxon>
        <taxon>Pseudomonadota</taxon>
        <taxon>Gammaproteobacteria</taxon>
        <taxon>Aeromonadales</taxon>
        <taxon>Succinivibrionaceae</taxon>
        <taxon>Succinivibrio</taxon>
    </lineage>
</organism>
<accession>A0ABS7DIH8</accession>
<dbReference type="EMBL" id="JAGFNY010000051">
    <property type="protein sequence ID" value="MBW7571084.1"/>
    <property type="molecule type" value="Genomic_DNA"/>
</dbReference>
<evidence type="ECO:0000259" key="1">
    <source>
        <dbReference type="PROSITE" id="PS50994"/>
    </source>
</evidence>
<dbReference type="Gene3D" id="3.30.420.10">
    <property type="entry name" value="Ribonuclease H-like superfamily/Ribonuclease H"/>
    <property type="match status" value="1"/>
</dbReference>
<dbReference type="InterPro" id="IPR012337">
    <property type="entry name" value="RNaseH-like_sf"/>
</dbReference>
<sequence>MTYIPTDEGWLYLASVVDIATRCLVGYKFGATMDTDLICNALLMAIKDENPSMGTIFHSDQGSQYCSHQFQELLVAMGLKTSMSRRGQCWDNAVAESFWATLKRECLPACGAFTTRSEGIKVIERWISYYNGFRPHSALGMKSPYQYRSQH</sequence>
<dbReference type="InterPro" id="IPR001584">
    <property type="entry name" value="Integrase_cat-core"/>
</dbReference>
<dbReference type="InterPro" id="IPR050900">
    <property type="entry name" value="Transposase_IS3/IS150/IS904"/>
</dbReference>
<dbReference type="PANTHER" id="PTHR46889:SF4">
    <property type="entry name" value="TRANSPOSASE INSO FOR INSERTION SEQUENCE ELEMENT IS911B-RELATED"/>
    <property type="match status" value="1"/>
</dbReference>
<comment type="caution">
    <text evidence="2">The sequence shown here is derived from an EMBL/GenBank/DDBJ whole genome shotgun (WGS) entry which is preliminary data.</text>
</comment>
<dbReference type="Proteomes" id="UP000731465">
    <property type="component" value="Unassembled WGS sequence"/>
</dbReference>
<dbReference type="PROSITE" id="PS50994">
    <property type="entry name" value="INTEGRASE"/>
    <property type="match status" value="1"/>
</dbReference>
<evidence type="ECO:0000313" key="2">
    <source>
        <dbReference type="EMBL" id="MBW7571084.1"/>
    </source>
</evidence>
<dbReference type="PANTHER" id="PTHR46889">
    <property type="entry name" value="TRANSPOSASE INSF FOR INSERTION SEQUENCE IS3B-RELATED"/>
    <property type="match status" value="1"/>
</dbReference>
<dbReference type="NCBIfam" id="NF033516">
    <property type="entry name" value="transpos_IS3"/>
    <property type="match status" value="1"/>
</dbReference>
<dbReference type="InterPro" id="IPR036397">
    <property type="entry name" value="RNaseH_sf"/>
</dbReference>
<name>A0ABS7DIH8_9GAMM</name>
<keyword evidence="3" id="KW-1185">Reference proteome</keyword>
<evidence type="ECO:0000313" key="3">
    <source>
        <dbReference type="Proteomes" id="UP000731465"/>
    </source>
</evidence>
<proteinExistence type="predicted"/>
<dbReference type="InterPro" id="IPR048020">
    <property type="entry name" value="Transpos_IS3"/>
</dbReference>
<gene>
    <name evidence="2" type="ORF">J5V48_09280</name>
</gene>
<dbReference type="Pfam" id="PF13333">
    <property type="entry name" value="rve_2"/>
    <property type="match status" value="1"/>
</dbReference>
<protein>
    <submittedName>
        <fullName evidence="2">IS3 family transposase</fullName>
    </submittedName>
</protein>
<feature type="domain" description="Integrase catalytic" evidence="1">
    <location>
        <begin position="1"/>
        <end position="151"/>
    </location>
</feature>
<dbReference type="SUPFAM" id="SSF53098">
    <property type="entry name" value="Ribonuclease H-like"/>
    <property type="match status" value="1"/>
</dbReference>
<dbReference type="Pfam" id="PF00665">
    <property type="entry name" value="rve"/>
    <property type="match status" value="1"/>
</dbReference>